<comment type="caution">
    <text evidence="2">The sequence shown here is derived from an EMBL/GenBank/DDBJ whole genome shotgun (WGS) entry which is preliminary data.</text>
</comment>
<name>A0A117NH04_PICGL</name>
<keyword evidence="1" id="KW-1133">Transmembrane helix</keyword>
<protein>
    <submittedName>
        <fullName evidence="2">Uncharacterized protein</fullName>
    </submittedName>
</protein>
<keyword evidence="2" id="KW-0496">Mitochondrion</keyword>
<keyword evidence="1" id="KW-0472">Membrane</keyword>
<feature type="transmembrane region" description="Helical" evidence="1">
    <location>
        <begin position="24"/>
        <end position="42"/>
    </location>
</feature>
<geneLocation type="mitochondrion" evidence="2"/>
<reference evidence="2" key="1">
    <citation type="journal article" date="2015" name="Genome Biol. Evol.">
        <title>Organellar Genomes of White Spruce (Picea glauca): Assembly and Annotation.</title>
        <authorList>
            <person name="Jackman S.D."/>
            <person name="Warren R.L."/>
            <person name="Gibb E.A."/>
            <person name="Vandervalk B.P."/>
            <person name="Mohamadi H."/>
            <person name="Chu J."/>
            <person name="Raymond A."/>
            <person name="Pleasance S."/>
            <person name="Coope R."/>
            <person name="Wildung M.R."/>
            <person name="Ritland C.E."/>
            <person name="Bousquet J."/>
            <person name="Jones S.J."/>
            <person name="Bohlmann J."/>
            <person name="Birol I."/>
        </authorList>
    </citation>
    <scope>NUCLEOTIDE SEQUENCE [LARGE SCALE GENOMIC DNA]</scope>
    <source>
        <tissue evidence="2">Flushing bud</tissue>
    </source>
</reference>
<sequence length="87" mass="10199">MIYISVSGSGVSPPVFWRRFSPAFLCYYHHVSVVYFFSFGPAPSNDYIFYSWPMVGSSLPIIPIKLLLLSRYFVCFFLMSCTYYWMC</sequence>
<dbReference type="AlphaFoldDB" id="A0A117NH04"/>
<proteinExistence type="predicted"/>
<dbReference type="EMBL" id="LKAM01000007">
    <property type="protein sequence ID" value="KUM47601.1"/>
    <property type="molecule type" value="Genomic_DNA"/>
</dbReference>
<evidence type="ECO:0000256" key="1">
    <source>
        <dbReference type="SAM" id="Phobius"/>
    </source>
</evidence>
<organism evidence="2">
    <name type="scientific">Picea glauca</name>
    <name type="common">White spruce</name>
    <name type="synonym">Pinus glauca</name>
    <dbReference type="NCBI Taxonomy" id="3330"/>
    <lineage>
        <taxon>Eukaryota</taxon>
        <taxon>Viridiplantae</taxon>
        <taxon>Streptophyta</taxon>
        <taxon>Embryophyta</taxon>
        <taxon>Tracheophyta</taxon>
        <taxon>Spermatophyta</taxon>
        <taxon>Pinopsida</taxon>
        <taxon>Pinidae</taxon>
        <taxon>Conifers I</taxon>
        <taxon>Pinales</taxon>
        <taxon>Pinaceae</taxon>
        <taxon>Picea</taxon>
    </lineage>
</organism>
<accession>A0A117NH04</accession>
<keyword evidence="1" id="KW-0812">Transmembrane</keyword>
<gene>
    <name evidence="2" type="ORF">ABT39_MTgene5787</name>
</gene>
<evidence type="ECO:0000313" key="2">
    <source>
        <dbReference type="EMBL" id="KUM47601.1"/>
    </source>
</evidence>